<dbReference type="RefSeq" id="WP_154075991.1">
    <property type="nucleotide sequence ID" value="NZ_CP045929.1"/>
</dbReference>
<name>A0A5Q3QD33_9PSEU</name>
<gene>
    <name evidence="1" type="ORF">GIY23_07540</name>
</gene>
<protein>
    <submittedName>
        <fullName evidence="1">Molybdopterin synthase sulfur carrier subunit</fullName>
    </submittedName>
</protein>
<dbReference type="Pfam" id="PF02597">
    <property type="entry name" value="ThiS"/>
    <property type="match status" value="1"/>
</dbReference>
<dbReference type="InterPro" id="IPR016155">
    <property type="entry name" value="Mopterin_synth/thiamin_S_b"/>
</dbReference>
<dbReference type="SUPFAM" id="SSF54285">
    <property type="entry name" value="MoaD/ThiS"/>
    <property type="match status" value="1"/>
</dbReference>
<dbReference type="KEGG" id="sace:GIY23_07540"/>
<dbReference type="PANTHER" id="PTHR38031:SF1">
    <property type="entry name" value="SULFUR CARRIER PROTEIN CYSO"/>
    <property type="match status" value="1"/>
</dbReference>
<reference evidence="2" key="1">
    <citation type="submission" date="2019-11" db="EMBL/GenBank/DDBJ databases">
        <title>The complete genome sequence of Saccharopolyspora sp. E2A.</title>
        <authorList>
            <person name="Zhang G."/>
        </authorList>
    </citation>
    <scope>NUCLEOTIDE SEQUENCE [LARGE SCALE GENOMIC DNA]</scope>
    <source>
        <strain evidence="2">E2A</strain>
    </source>
</reference>
<dbReference type="InterPro" id="IPR012675">
    <property type="entry name" value="Beta-grasp_dom_sf"/>
</dbReference>
<dbReference type="PANTHER" id="PTHR38031">
    <property type="entry name" value="SULFUR CARRIER PROTEIN SLR0821-RELATED"/>
    <property type="match status" value="1"/>
</dbReference>
<dbReference type="NCBIfam" id="NF041918">
    <property type="entry name" value="SAMP1"/>
    <property type="match status" value="1"/>
</dbReference>
<sequence length="94" mass="10112">MVVTVQVPRMLRPHAENAPALEIEVESGATLGTVLDVVAARHPALERRLRDEQKVLRRHVNFYVDGDECRHAGGTALPLADGAEVHVVPSVSGG</sequence>
<proteinExistence type="predicted"/>
<dbReference type="InterPro" id="IPR052045">
    <property type="entry name" value="Sulfur_Carrier/Prot_Modifier"/>
</dbReference>
<dbReference type="InterPro" id="IPR054834">
    <property type="entry name" value="SAMP1_3"/>
</dbReference>
<dbReference type="Proteomes" id="UP000371041">
    <property type="component" value="Chromosome"/>
</dbReference>
<organism evidence="1 2">
    <name type="scientific">Allosaccharopolyspora coralli</name>
    <dbReference type="NCBI Taxonomy" id="2665642"/>
    <lineage>
        <taxon>Bacteria</taxon>
        <taxon>Bacillati</taxon>
        <taxon>Actinomycetota</taxon>
        <taxon>Actinomycetes</taxon>
        <taxon>Pseudonocardiales</taxon>
        <taxon>Pseudonocardiaceae</taxon>
        <taxon>Allosaccharopolyspora</taxon>
    </lineage>
</organism>
<keyword evidence="2" id="KW-1185">Reference proteome</keyword>
<dbReference type="AlphaFoldDB" id="A0A5Q3QD33"/>
<evidence type="ECO:0000313" key="1">
    <source>
        <dbReference type="EMBL" id="QGK69395.1"/>
    </source>
</evidence>
<evidence type="ECO:0000313" key="2">
    <source>
        <dbReference type="Proteomes" id="UP000371041"/>
    </source>
</evidence>
<dbReference type="Gene3D" id="3.10.20.30">
    <property type="match status" value="1"/>
</dbReference>
<dbReference type="EMBL" id="CP045929">
    <property type="protein sequence ID" value="QGK69395.1"/>
    <property type="molecule type" value="Genomic_DNA"/>
</dbReference>
<dbReference type="InterPro" id="IPR003749">
    <property type="entry name" value="ThiS/MoaD-like"/>
</dbReference>
<accession>A0A5Q3QD33</accession>